<dbReference type="Pfam" id="PF14432">
    <property type="entry name" value="DYW_deaminase"/>
    <property type="match status" value="1"/>
</dbReference>
<dbReference type="Pfam" id="PF13041">
    <property type="entry name" value="PPR_2"/>
    <property type="match status" value="4"/>
</dbReference>
<dbReference type="InterPro" id="IPR046848">
    <property type="entry name" value="E_motif"/>
</dbReference>
<feature type="repeat" description="PPR" evidence="2">
    <location>
        <begin position="206"/>
        <end position="240"/>
    </location>
</feature>
<accession>A0A835LW75</accession>
<comment type="caution">
    <text evidence="4">The sequence shown here is derived from an EMBL/GenBank/DDBJ whole genome shotgun (WGS) entry which is preliminary data.</text>
</comment>
<dbReference type="FunFam" id="1.25.40.10:FF:000285">
    <property type="entry name" value="Pentatricopeptide repeat-containing protein, chloroplastic"/>
    <property type="match status" value="1"/>
</dbReference>
<keyword evidence="1" id="KW-0677">Repeat</keyword>
<feature type="repeat" description="PPR" evidence="2">
    <location>
        <begin position="437"/>
        <end position="471"/>
    </location>
</feature>
<dbReference type="InterPro" id="IPR046960">
    <property type="entry name" value="PPR_At4g14850-like_plant"/>
</dbReference>
<organism evidence="4 5">
    <name type="scientific">Coptis chinensis</name>
    <dbReference type="NCBI Taxonomy" id="261450"/>
    <lineage>
        <taxon>Eukaryota</taxon>
        <taxon>Viridiplantae</taxon>
        <taxon>Streptophyta</taxon>
        <taxon>Embryophyta</taxon>
        <taxon>Tracheophyta</taxon>
        <taxon>Spermatophyta</taxon>
        <taxon>Magnoliopsida</taxon>
        <taxon>Ranunculales</taxon>
        <taxon>Ranunculaceae</taxon>
        <taxon>Coptidoideae</taxon>
        <taxon>Coptis</taxon>
    </lineage>
</organism>
<dbReference type="PANTHER" id="PTHR47926:SF471">
    <property type="entry name" value="DYW DOMAIN-CONTAINING PROTEIN"/>
    <property type="match status" value="1"/>
</dbReference>
<dbReference type="Proteomes" id="UP000631114">
    <property type="component" value="Unassembled WGS sequence"/>
</dbReference>
<name>A0A835LW75_9MAGN</name>
<feature type="domain" description="DYW" evidence="3">
    <location>
        <begin position="661"/>
        <end position="699"/>
    </location>
</feature>
<protein>
    <recommendedName>
        <fullName evidence="3">DYW domain-containing protein</fullName>
    </recommendedName>
</protein>
<dbReference type="EMBL" id="JADFTS010000005">
    <property type="protein sequence ID" value="KAF9605499.1"/>
    <property type="molecule type" value="Genomic_DNA"/>
</dbReference>
<dbReference type="NCBIfam" id="TIGR00756">
    <property type="entry name" value="PPR"/>
    <property type="match status" value="5"/>
</dbReference>
<dbReference type="Gene3D" id="1.25.40.10">
    <property type="entry name" value="Tetratricopeptide repeat domain"/>
    <property type="match status" value="5"/>
</dbReference>
<reference evidence="4 5" key="1">
    <citation type="submission" date="2020-10" db="EMBL/GenBank/DDBJ databases">
        <title>The Coptis chinensis genome and diversification of protoberbering-type alkaloids.</title>
        <authorList>
            <person name="Wang B."/>
            <person name="Shu S."/>
            <person name="Song C."/>
            <person name="Liu Y."/>
        </authorList>
    </citation>
    <scope>NUCLEOTIDE SEQUENCE [LARGE SCALE GENOMIC DNA]</scope>
    <source>
        <strain evidence="4">HL-2020</strain>
        <tissue evidence="4">Leaf</tissue>
    </source>
</reference>
<dbReference type="OrthoDB" id="1848122at2759"/>
<sequence>MCDRDVVSWTGIISAYVKSGKHEEAIYLFAQMLLSALIPNEFTFSTVLRSCSSLEDFVLGICIQSQMIKLGFESNPVLGTALVDFYSKCGCFSEAFEIFKATDCGDVISWTTMISSCVKAREWGLALTLYCRMIKVGITPNEFTFAKLLMACCFLGLKYAKLVHAHVVLWGIKLNLVLKTALVDMYTKWHMMEEALKISNQTREADVMLWTAVINGYSQVSDFEGAIGAFRKMEFSGISPNAFTFGRLLHNCSSLSDLQLGRQIHSRVIEAGLEWDLSVGSGLVDMYMKCSEMVKDASLAFKQIISPNVICWTSLISGLEMVEDAWKVIKMMTNRDVITYTILAAGLNLMGHHEKTLGIIARMQDDDVKMDEFILASFLSASAGLAAMEPGKQLHCYSVKSGLFSWISVSNGLVDLYGKCGSMHDARRVFMEIDKPNVVSWNGLIAGLSSNSYFSSALSGFEDMRLAGIHPDEITFLLVLYTCSHGGLVDRGLEYFHSMSETYRIVPQPDHYVCLVDLLGRAGRLEEAMDILEKMPFKADALIYKTLLGSCKVHKKLAIGEDMARRALELDPSDPAVYVLLANIYDDAGRSDFGDMMRQMMRARGLKKCPGQSWMEIRNKVHHFTARDRSHPQINDLHEKIKSLKVGVKSLGYEDDAGSSYHSEKLAIAFGLLNTPSMAPIRIIKNLRICVDCHTFTKLSELPQRGGEVNMTLGGIDLNNSGSVVVREDKKLLTVLFPDGQDGLMGEPSP</sequence>
<dbReference type="GO" id="GO:0008270">
    <property type="term" value="F:zinc ion binding"/>
    <property type="evidence" value="ECO:0007669"/>
    <property type="project" value="InterPro"/>
</dbReference>
<dbReference type="Pfam" id="PF01535">
    <property type="entry name" value="PPR"/>
    <property type="match status" value="3"/>
</dbReference>
<keyword evidence="5" id="KW-1185">Reference proteome</keyword>
<gene>
    <name evidence="4" type="ORF">IFM89_017518</name>
</gene>
<dbReference type="InterPro" id="IPR002885">
    <property type="entry name" value="PPR_rpt"/>
</dbReference>
<dbReference type="PROSITE" id="PS51375">
    <property type="entry name" value="PPR"/>
    <property type="match status" value="4"/>
</dbReference>
<dbReference type="InterPro" id="IPR011990">
    <property type="entry name" value="TPR-like_helical_dom_sf"/>
</dbReference>
<feature type="repeat" description="PPR" evidence="2">
    <location>
        <begin position="5"/>
        <end position="39"/>
    </location>
</feature>
<evidence type="ECO:0000256" key="2">
    <source>
        <dbReference type="PROSITE-ProRule" id="PRU00708"/>
    </source>
</evidence>
<dbReference type="InterPro" id="IPR032867">
    <property type="entry name" value="DYW_dom"/>
</dbReference>
<evidence type="ECO:0000256" key="1">
    <source>
        <dbReference type="ARBA" id="ARBA00022737"/>
    </source>
</evidence>
<evidence type="ECO:0000259" key="3">
    <source>
        <dbReference type="Pfam" id="PF14432"/>
    </source>
</evidence>
<feature type="repeat" description="PPR" evidence="2">
    <location>
        <begin position="106"/>
        <end position="140"/>
    </location>
</feature>
<dbReference type="GO" id="GO:0009451">
    <property type="term" value="P:RNA modification"/>
    <property type="evidence" value="ECO:0007669"/>
    <property type="project" value="InterPro"/>
</dbReference>
<evidence type="ECO:0000313" key="5">
    <source>
        <dbReference type="Proteomes" id="UP000631114"/>
    </source>
</evidence>
<proteinExistence type="predicted"/>
<evidence type="ECO:0000313" key="4">
    <source>
        <dbReference type="EMBL" id="KAF9605499.1"/>
    </source>
</evidence>
<dbReference type="GO" id="GO:0003723">
    <property type="term" value="F:RNA binding"/>
    <property type="evidence" value="ECO:0007669"/>
    <property type="project" value="InterPro"/>
</dbReference>
<dbReference type="FunFam" id="1.25.40.10:FF:001093">
    <property type="entry name" value="Pentatricopeptide repeat-containing protein At2g34400"/>
    <property type="match status" value="1"/>
</dbReference>
<dbReference type="Pfam" id="PF20431">
    <property type="entry name" value="E_motif"/>
    <property type="match status" value="1"/>
</dbReference>
<dbReference type="AlphaFoldDB" id="A0A835LW75"/>
<dbReference type="PANTHER" id="PTHR47926">
    <property type="entry name" value="PENTATRICOPEPTIDE REPEAT-CONTAINING PROTEIN"/>
    <property type="match status" value="1"/>
</dbReference>